<dbReference type="SUPFAM" id="SSF56194">
    <property type="entry name" value="Uridine diphospho-N-Acetylenolpyruvylglucosamine reductase, MurB, C-terminal domain"/>
    <property type="match status" value="1"/>
</dbReference>
<dbReference type="InterPro" id="IPR036318">
    <property type="entry name" value="FAD-bd_PCMH-like_sf"/>
</dbReference>
<keyword evidence="13 20" id="KW-0133">Cell shape</keyword>
<comment type="pathway">
    <text evidence="4 20">Cell wall biogenesis; peptidoglycan biosynthesis.</text>
</comment>
<dbReference type="GO" id="GO:0051301">
    <property type="term" value="P:cell division"/>
    <property type="evidence" value="ECO:0007669"/>
    <property type="project" value="UniProtKB-KW"/>
</dbReference>
<proteinExistence type="inferred from homology"/>
<evidence type="ECO:0000313" key="23">
    <source>
        <dbReference type="Proteomes" id="UP000322981"/>
    </source>
</evidence>
<dbReference type="GO" id="GO:0071555">
    <property type="term" value="P:cell wall organization"/>
    <property type="evidence" value="ECO:0007669"/>
    <property type="project" value="UniProtKB-KW"/>
</dbReference>
<evidence type="ECO:0000256" key="12">
    <source>
        <dbReference type="ARBA" id="ARBA00022857"/>
    </source>
</evidence>
<dbReference type="EMBL" id="VWXX01000004">
    <property type="protein sequence ID" value="KAA6186755.1"/>
    <property type="molecule type" value="Genomic_DNA"/>
</dbReference>
<dbReference type="NCBIfam" id="NF010480">
    <property type="entry name" value="PRK13905.1"/>
    <property type="match status" value="1"/>
</dbReference>
<dbReference type="GO" id="GO:0005829">
    <property type="term" value="C:cytosol"/>
    <property type="evidence" value="ECO:0007669"/>
    <property type="project" value="TreeGrafter"/>
</dbReference>
<dbReference type="HAMAP" id="MF_00037">
    <property type="entry name" value="MurB"/>
    <property type="match status" value="1"/>
</dbReference>
<evidence type="ECO:0000256" key="9">
    <source>
        <dbReference type="ARBA" id="ARBA00022618"/>
    </source>
</evidence>
<keyword evidence="11 20" id="KW-0274">FAD</keyword>
<dbReference type="InterPro" id="IPR003170">
    <property type="entry name" value="MurB"/>
</dbReference>
<dbReference type="Gene3D" id="3.30.465.10">
    <property type="match status" value="1"/>
</dbReference>
<reference evidence="22 23" key="1">
    <citation type="submission" date="2019-09" db="EMBL/GenBank/DDBJ databases">
        <title>Whole-genome sequence of the purple sulfur bacterium Thiohalocapsa marina DSM 19078.</title>
        <authorList>
            <person name="Kyndt J.A."/>
            <person name="Meyer T.E."/>
        </authorList>
    </citation>
    <scope>NUCLEOTIDE SEQUENCE [LARGE SCALE GENOMIC DNA]</scope>
    <source>
        <strain evidence="22 23">DSM 19078</strain>
    </source>
</reference>
<comment type="function">
    <text evidence="2 20">Cell wall formation.</text>
</comment>
<organism evidence="22 23">
    <name type="scientific">Thiohalocapsa marina</name>
    <dbReference type="NCBI Taxonomy" id="424902"/>
    <lineage>
        <taxon>Bacteria</taxon>
        <taxon>Pseudomonadati</taxon>
        <taxon>Pseudomonadota</taxon>
        <taxon>Gammaproteobacteria</taxon>
        <taxon>Chromatiales</taxon>
        <taxon>Chromatiaceae</taxon>
        <taxon>Thiohalocapsa</taxon>
    </lineage>
</organism>
<evidence type="ECO:0000256" key="3">
    <source>
        <dbReference type="ARBA" id="ARBA00004496"/>
    </source>
</evidence>
<evidence type="ECO:0000256" key="10">
    <source>
        <dbReference type="ARBA" id="ARBA00022630"/>
    </source>
</evidence>
<keyword evidence="10 20" id="KW-0285">Flavoprotein</keyword>
<dbReference type="PROSITE" id="PS51387">
    <property type="entry name" value="FAD_PCMH"/>
    <property type="match status" value="1"/>
</dbReference>
<dbReference type="Pfam" id="PF02873">
    <property type="entry name" value="MurB_C"/>
    <property type="match status" value="1"/>
</dbReference>
<evidence type="ECO:0000256" key="7">
    <source>
        <dbReference type="ARBA" id="ARBA00015188"/>
    </source>
</evidence>
<evidence type="ECO:0000256" key="6">
    <source>
        <dbReference type="ARBA" id="ARBA00012518"/>
    </source>
</evidence>
<keyword evidence="15 20" id="KW-0560">Oxidoreductase</keyword>
<sequence>MSLRTFGGDLSGAALRGELRLAEPLARHTSWRVGGPAARLYRPADRDDLIRFLRALDEDEPLFWLGLGSNLLVSDAGFAGTVIQTRGCLTTLELIAPDRLRAEAGVACAQAARLAGRHGLVGIEFLAGIPGTIGGALAMNAGAWGGETWPRVALVRTLDRHGQVRERLPEAFEIGYRQVSMPPGEWFLEAELVLEPGNAAAAQATVRALLERRAATQPTGLPSCGSVFRNPPGDHAARLIEAAGLKGRRIGGAQVSPKHANFIINTGDASAGDISRLIRLVQTEVERCCGVQLIPEVHRVGVFADET</sequence>
<evidence type="ECO:0000256" key="17">
    <source>
        <dbReference type="ARBA" id="ARBA00023316"/>
    </source>
</evidence>
<dbReference type="PANTHER" id="PTHR21071:SF4">
    <property type="entry name" value="UDP-N-ACETYLENOLPYRUVOYLGLUCOSAMINE REDUCTASE"/>
    <property type="match status" value="1"/>
</dbReference>
<evidence type="ECO:0000256" key="19">
    <source>
        <dbReference type="ARBA" id="ARBA00048914"/>
    </source>
</evidence>
<dbReference type="PANTHER" id="PTHR21071">
    <property type="entry name" value="UDP-N-ACETYLENOLPYRUVOYLGLUCOSAMINE REDUCTASE"/>
    <property type="match status" value="1"/>
</dbReference>
<comment type="caution">
    <text evidence="22">The sequence shown here is derived from an EMBL/GenBank/DDBJ whole genome shotgun (WGS) entry which is preliminary data.</text>
</comment>
<keyword evidence="23" id="KW-1185">Reference proteome</keyword>
<feature type="domain" description="FAD-binding PCMH-type" evidence="21">
    <location>
        <begin position="33"/>
        <end position="197"/>
    </location>
</feature>
<dbReference type="SUPFAM" id="SSF56176">
    <property type="entry name" value="FAD-binding/transporter-associated domain-like"/>
    <property type="match status" value="1"/>
</dbReference>
<evidence type="ECO:0000313" key="22">
    <source>
        <dbReference type="EMBL" id="KAA6186755.1"/>
    </source>
</evidence>
<keyword evidence="9 20" id="KW-0132">Cell division</keyword>
<feature type="active site" description="Proton donor" evidence="20">
    <location>
        <position position="226"/>
    </location>
</feature>
<evidence type="ECO:0000256" key="20">
    <source>
        <dbReference type="HAMAP-Rule" id="MF_00037"/>
    </source>
</evidence>
<keyword evidence="12 20" id="KW-0521">NADP</keyword>
<dbReference type="OrthoDB" id="9804753at2"/>
<dbReference type="NCBIfam" id="TIGR00179">
    <property type="entry name" value="murB"/>
    <property type="match status" value="1"/>
</dbReference>
<accession>A0A5M8FSI6</accession>
<dbReference type="GO" id="GO:0008360">
    <property type="term" value="P:regulation of cell shape"/>
    <property type="evidence" value="ECO:0007669"/>
    <property type="project" value="UniProtKB-KW"/>
</dbReference>
<name>A0A5M8FSI6_9GAMM</name>
<comment type="catalytic activity">
    <reaction evidence="19 20">
        <text>UDP-N-acetyl-alpha-D-muramate + NADP(+) = UDP-N-acetyl-3-O-(1-carboxyvinyl)-alpha-D-glucosamine + NADPH + H(+)</text>
        <dbReference type="Rhea" id="RHEA:12248"/>
        <dbReference type="ChEBI" id="CHEBI:15378"/>
        <dbReference type="ChEBI" id="CHEBI:57783"/>
        <dbReference type="ChEBI" id="CHEBI:58349"/>
        <dbReference type="ChEBI" id="CHEBI:68483"/>
        <dbReference type="ChEBI" id="CHEBI:70757"/>
        <dbReference type="EC" id="1.3.1.98"/>
    </reaction>
</comment>
<dbReference type="GO" id="GO:0008762">
    <property type="term" value="F:UDP-N-acetylmuramate dehydrogenase activity"/>
    <property type="evidence" value="ECO:0007669"/>
    <property type="project" value="UniProtKB-UniRule"/>
</dbReference>
<dbReference type="Gene3D" id="3.90.78.10">
    <property type="entry name" value="UDP-N-acetylenolpyruvoylglucosamine reductase, C-terminal domain"/>
    <property type="match status" value="1"/>
</dbReference>
<evidence type="ECO:0000256" key="13">
    <source>
        <dbReference type="ARBA" id="ARBA00022960"/>
    </source>
</evidence>
<comment type="subcellular location">
    <subcellularLocation>
        <location evidence="3 20">Cytoplasm</location>
    </subcellularLocation>
</comment>
<protein>
    <recommendedName>
        <fullName evidence="7 20">UDP-N-acetylenolpyruvoylglucosamine reductase</fullName>
        <ecNumber evidence="6 20">1.3.1.98</ecNumber>
    </recommendedName>
    <alternativeName>
        <fullName evidence="18 20">UDP-N-acetylmuramate dehydrogenase</fullName>
    </alternativeName>
</protein>
<dbReference type="Gene3D" id="3.30.43.10">
    <property type="entry name" value="Uridine Diphospho-n-acetylenolpyruvylglucosamine Reductase, domain 2"/>
    <property type="match status" value="1"/>
</dbReference>
<dbReference type="InterPro" id="IPR006094">
    <property type="entry name" value="Oxid_FAD_bind_N"/>
</dbReference>
<keyword evidence="16 20" id="KW-0131">Cell cycle</keyword>
<evidence type="ECO:0000256" key="4">
    <source>
        <dbReference type="ARBA" id="ARBA00004752"/>
    </source>
</evidence>
<feature type="active site" evidence="20">
    <location>
        <position position="296"/>
    </location>
</feature>
<evidence type="ECO:0000256" key="18">
    <source>
        <dbReference type="ARBA" id="ARBA00031026"/>
    </source>
</evidence>
<evidence type="ECO:0000256" key="1">
    <source>
        <dbReference type="ARBA" id="ARBA00001974"/>
    </source>
</evidence>
<evidence type="ECO:0000256" key="16">
    <source>
        <dbReference type="ARBA" id="ARBA00023306"/>
    </source>
</evidence>
<evidence type="ECO:0000256" key="15">
    <source>
        <dbReference type="ARBA" id="ARBA00023002"/>
    </source>
</evidence>
<dbReference type="InterPro" id="IPR016166">
    <property type="entry name" value="FAD-bd_PCMH"/>
</dbReference>
<dbReference type="AlphaFoldDB" id="A0A5M8FSI6"/>
<feature type="active site" evidence="20">
    <location>
        <position position="177"/>
    </location>
</feature>
<keyword evidence="17 20" id="KW-0961">Cell wall biogenesis/degradation</keyword>
<evidence type="ECO:0000256" key="11">
    <source>
        <dbReference type="ARBA" id="ARBA00022827"/>
    </source>
</evidence>
<dbReference type="InterPro" id="IPR036635">
    <property type="entry name" value="MurB_C_sf"/>
</dbReference>
<evidence type="ECO:0000256" key="14">
    <source>
        <dbReference type="ARBA" id="ARBA00022984"/>
    </source>
</evidence>
<dbReference type="EC" id="1.3.1.98" evidence="6 20"/>
<keyword evidence="14 20" id="KW-0573">Peptidoglycan synthesis</keyword>
<comment type="cofactor">
    <cofactor evidence="1 20">
        <name>FAD</name>
        <dbReference type="ChEBI" id="CHEBI:57692"/>
    </cofactor>
</comment>
<dbReference type="InterPro" id="IPR016167">
    <property type="entry name" value="FAD-bd_PCMH_sub1"/>
</dbReference>
<dbReference type="InterPro" id="IPR016169">
    <property type="entry name" value="FAD-bd_PCMH_sub2"/>
</dbReference>
<evidence type="ECO:0000256" key="2">
    <source>
        <dbReference type="ARBA" id="ARBA00003921"/>
    </source>
</evidence>
<comment type="similarity">
    <text evidence="5 20">Belongs to the MurB family.</text>
</comment>
<dbReference type="UniPathway" id="UPA00219"/>
<dbReference type="Pfam" id="PF01565">
    <property type="entry name" value="FAD_binding_4"/>
    <property type="match status" value="1"/>
</dbReference>
<keyword evidence="8 20" id="KW-0963">Cytoplasm</keyword>
<dbReference type="InterPro" id="IPR011601">
    <property type="entry name" value="MurB_C"/>
</dbReference>
<evidence type="ECO:0000256" key="8">
    <source>
        <dbReference type="ARBA" id="ARBA00022490"/>
    </source>
</evidence>
<dbReference type="Proteomes" id="UP000322981">
    <property type="component" value="Unassembled WGS sequence"/>
</dbReference>
<evidence type="ECO:0000259" key="21">
    <source>
        <dbReference type="PROSITE" id="PS51387"/>
    </source>
</evidence>
<dbReference type="GO" id="GO:0009252">
    <property type="term" value="P:peptidoglycan biosynthetic process"/>
    <property type="evidence" value="ECO:0007669"/>
    <property type="project" value="UniProtKB-UniRule"/>
</dbReference>
<dbReference type="GO" id="GO:0071949">
    <property type="term" value="F:FAD binding"/>
    <property type="evidence" value="ECO:0007669"/>
    <property type="project" value="InterPro"/>
</dbReference>
<gene>
    <name evidence="20 22" type="primary">murB</name>
    <name evidence="22" type="ORF">F2Q65_04390</name>
</gene>
<evidence type="ECO:0000256" key="5">
    <source>
        <dbReference type="ARBA" id="ARBA00010485"/>
    </source>
</evidence>